<keyword evidence="1" id="KW-0805">Transcription regulation</keyword>
<evidence type="ECO:0000256" key="3">
    <source>
        <dbReference type="ARBA" id="ARBA00023163"/>
    </source>
</evidence>
<dbReference type="PROSITE" id="PS00356">
    <property type="entry name" value="HTH_LACI_1"/>
    <property type="match status" value="1"/>
</dbReference>
<organism evidence="5 6">
    <name type="scientific">Bifidobacterium aquikefiri</name>
    <dbReference type="NCBI Taxonomy" id="1653207"/>
    <lineage>
        <taxon>Bacteria</taxon>
        <taxon>Bacillati</taxon>
        <taxon>Actinomycetota</taxon>
        <taxon>Actinomycetes</taxon>
        <taxon>Bifidobacteriales</taxon>
        <taxon>Bifidobacteriaceae</taxon>
        <taxon>Bifidobacterium</taxon>
    </lineage>
</organism>
<protein>
    <submittedName>
        <fullName evidence="5">LacI family transcriptional regulator</fullName>
    </submittedName>
</protein>
<keyword evidence="2" id="KW-0238">DNA-binding</keyword>
<dbReference type="EMBL" id="MWXA01000005">
    <property type="protein sequence ID" value="OZG66897.1"/>
    <property type="molecule type" value="Genomic_DNA"/>
</dbReference>
<dbReference type="Pfam" id="PF13377">
    <property type="entry name" value="Peripla_BP_3"/>
    <property type="match status" value="1"/>
</dbReference>
<dbReference type="GeneID" id="98295634"/>
<dbReference type="GO" id="GO:0000976">
    <property type="term" value="F:transcription cis-regulatory region binding"/>
    <property type="evidence" value="ECO:0007669"/>
    <property type="project" value="TreeGrafter"/>
</dbReference>
<keyword evidence="6" id="KW-1185">Reference proteome</keyword>
<dbReference type="GO" id="GO:0003700">
    <property type="term" value="F:DNA-binding transcription factor activity"/>
    <property type="evidence" value="ECO:0007669"/>
    <property type="project" value="TreeGrafter"/>
</dbReference>
<dbReference type="InterPro" id="IPR046335">
    <property type="entry name" value="LacI/GalR-like_sensor"/>
</dbReference>
<dbReference type="PANTHER" id="PTHR30146:SF147">
    <property type="entry name" value="HTH-TYPE TRANSCRIPTIONAL REGULATOR DEGA"/>
    <property type="match status" value="1"/>
</dbReference>
<accession>A0A261G630</accession>
<dbReference type="InterPro" id="IPR000843">
    <property type="entry name" value="HTH_LacI"/>
</dbReference>
<dbReference type="PANTHER" id="PTHR30146">
    <property type="entry name" value="LACI-RELATED TRANSCRIPTIONAL REPRESSOR"/>
    <property type="match status" value="1"/>
</dbReference>
<reference evidence="5 6" key="1">
    <citation type="journal article" date="2017" name="BMC Genomics">
        <title>Comparative genomic and phylogenomic analyses of the Bifidobacteriaceae family.</title>
        <authorList>
            <person name="Lugli G.A."/>
            <person name="Milani C."/>
            <person name="Turroni F."/>
            <person name="Duranti S."/>
            <person name="Mancabelli L."/>
            <person name="Mangifesta M."/>
            <person name="Ferrario C."/>
            <person name="Modesto M."/>
            <person name="Mattarelli P."/>
            <person name="Jiri K."/>
            <person name="van Sinderen D."/>
            <person name="Ventura M."/>
        </authorList>
    </citation>
    <scope>NUCLEOTIDE SEQUENCE [LARGE SCALE GENOMIC DNA]</scope>
    <source>
        <strain evidence="5 6">LMG 28769</strain>
    </source>
</reference>
<dbReference type="Pfam" id="PF00356">
    <property type="entry name" value="LacI"/>
    <property type="match status" value="1"/>
</dbReference>
<dbReference type="Gene3D" id="1.10.260.40">
    <property type="entry name" value="lambda repressor-like DNA-binding domains"/>
    <property type="match status" value="1"/>
</dbReference>
<dbReference type="Proteomes" id="UP000216451">
    <property type="component" value="Unassembled WGS sequence"/>
</dbReference>
<evidence type="ECO:0000313" key="5">
    <source>
        <dbReference type="EMBL" id="OZG66897.1"/>
    </source>
</evidence>
<dbReference type="CDD" id="cd06267">
    <property type="entry name" value="PBP1_LacI_sugar_binding-like"/>
    <property type="match status" value="1"/>
</dbReference>
<sequence length="337" mass="36545">MRAKAEHRVLISDVAKASNVSIATVSRVLTQTGRVNQEKRERVLSAAKALGYKRNPFASALRSRRTDTVGMVMPTLENPFFSSLAKYFEKVISVDGFNLVLCSSEGDPTVEHDKVVSLLNHEVSGIVISPADIEKSTETISQASAQAMVVQVDQRVSSPISNWVGINDDLAMKLIVSHFRSRGFKTAGFIGTHATDSSAADRLSAFKKHCQAEGIITKQSWIQLGEHNMEWGQAAIEKIVSSGDIPRALACSSDMIALGALNAIRTAGLNVPEEIAISGFDDTAFAKVARPSLTTIHQPYSEIASETWHLLHSHDSRPSNAVAKILLTPRLVVRSST</sequence>
<dbReference type="OrthoDB" id="59108at2"/>
<keyword evidence="3" id="KW-0804">Transcription</keyword>
<dbReference type="CDD" id="cd01392">
    <property type="entry name" value="HTH_LacI"/>
    <property type="match status" value="1"/>
</dbReference>
<gene>
    <name evidence="5" type="ORF">BAQU_0969</name>
</gene>
<dbReference type="SMART" id="SM00354">
    <property type="entry name" value="HTH_LACI"/>
    <property type="match status" value="1"/>
</dbReference>
<name>A0A261G630_9BIFI</name>
<dbReference type="PROSITE" id="PS50932">
    <property type="entry name" value="HTH_LACI_2"/>
    <property type="match status" value="1"/>
</dbReference>
<evidence type="ECO:0000313" key="6">
    <source>
        <dbReference type="Proteomes" id="UP000216451"/>
    </source>
</evidence>
<dbReference type="RefSeq" id="WP_094693262.1">
    <property type="nucleotide sequence ID" value="NZ_JBDNSG010000001.1"/>
</dbReference>
<dbReference type="Gene3D" id="3.40.50.2300">
    <property type="match status" value="2"/>
</dbReference>
<dbReference type="InterPro" id="IPR010982">
    <property type="entry name" value="Lambda_DNA-bd_dom_sf"/>
</dbReference>
<evidence type="ECO:0000259" key="4">
    <source>
        <dbReference type="PROSITE" id="PS50932"/>
    </source>
</evidence>
<dbReference type="SUPFAM" id="SSF53822">
    <property type="entry name" value="Periplasmic binding protein-like I"/>
    <property type="match status" value="1"/>
</dbReference>
<comment type="caution">
    <text evidence="5">The sequence shown here is derived from an EMBL/GenBank/DDBJ whole genome shotgun (WGS) entry which is preliminary data.</text>
</comment>
<proteinExistence type="predicted"/>
<dbReference type="AlphaFoldDB" id="A0A261G630"/>
<dbReference type="SUPFAM" id="SSF47413">
    <property type="entry name" value="lambda repressor-like DNA-binding domains"/>
    <property type="match status" value="1"/>
</dbReference>
<dbReference type="InterPro" id="IPR028082">
    <property type="entry name" value="Peripla_BP_I"/>
</dbReference>
<feature type="domain" description="HTH lacI-type" evidence="4">
    <location>
        <begin position="9"/>
        <end position="63"/>
    </location>
</feature>
<evidence type="ECO:0000256" key="2">
    <source>
        <dbReference type="ARBA" id="ARBA00023125"/>
    </source>
</evidence>
<evidence type="ECO:0000256" key="1">
    <source>
        <dbReference type="ARBA" id="ARBA00023015"/>
    </source>
</evidence>